<keyword evidence="8 9" id="KW-0472">Membrane</keyword>
<dbReference type="Pfam" id="PF00005">
    <property type="entry name" value="ABC_tran"/>
    <property type="match status" value="1"/>
</dbReference>
<comment type="subcellular location">
    <subcellularLocation>
        <location evidence="1">Membrane</location>
        <topology evidence="1">Multi-pass membrane protein</topology>
    </subcellularLocation>
</comment>
<reference evidence="11" key="2">
    <citation type="submission" date="2022-10" db="EMBL/GenBank/DDBJ databases">
        <authorList>
            <consortium name="ENA_rothamsted_submissions"/>
            <consortium name="culmorum"/>
            <person name="King R."/>
        </authorList>
    </citation>
    <scope>NUCLEOTIDE SEQUENCE</scope>
</reference>
<dbReference type="Gene3D" id="3.40.50.300">
    <property type="entry name" value="P-loop containing nucleotide triphosphate hydrolases"/>
    <property type="match status" value="1"/>
</dbReference>
<feature type="transmembrane region" description="Helical" evidence="9">
    <location>
        <begin position="395"/>
        <end position="414"/>
    </location>
</feature>
<keyword evidence="4 9" id="KW-0812">Transmembrane</keyword>
<dbReference type="FunFam" id="3.40.50.300:FF:001077">
    <property type="entry name" value="Uncharacterized protein, isoform A"/>
    <property type="match status" value="1"/>
</dbReference>
<dbReference type="GO" id="GO:0140359">
    <property type="term" value="F:ABC-type transporter activity"/>
    <property type="evidence" value="ECO:0007669"/>
    <property type="project" value="InterPro"/>
</dbReference>
<dbReference type="SMART" id="SM00382">
    <property type="entry name" value="AAA"/>
    <property type="match status" value="1"/>
</dbReference>
<feature type="domain" description="ABC transporter" evidence="10">
    <location>
        <begin position="62"/>
        <end position="304"/>
    </location>
</feature>
<evidence type="ECO:0000256" key="5">
    <source>
        <dbReference type="ARBA" id="ARBA00022741"/>
    </source>
</evidence>
<organism evidence="11 12">
    <name type="scientific">Phaedon cochleariae</name>
    <name type="common">Mustard beetle</name>
    <dbReference type="NCBI Taxonomy" id="80249"/>
    <lineage>
        <taxon>Eukaryota</taxon>
        <taxon>Metazoa</taxon>
        <taxon>Ecdysozoa</taxon>
        <taxon>Arthropoda</taxon>
        <taxon>Hexapoda</taxon>
        <taxon>Insecta</taxon>
        <taxon>Pterygota</taxon>
        <taxon>Neoptera</taxon>
        <taxon>Endopterygota</taxon>
        <taxon>Coleoptera</taxon>
        <taxon>Polyphaga</taxon>
        <taxon>Cucujiformia</taxon>
        <taxon>Chrysomeloidea</taxon>
        <taxon>Chrysomelidae</taxon>
        <taxon>Chrysomelinae</taxon>
        <taxon>Chrysomelini</taxon>
        <taxon>Phaedon</taxon>
    </lineage>
</organism>
<dbReference type="CDD" id="cd03213">
    <property type="entry name" value="ABCG_EPDR"/>
    <property type="match status" value="1"/>
</dbReference>
<dbReference type="InterPro" id="IPR050352">
    <property type="entry name" value="ABCG_transporters"/>
</dbReference>
<evidence type="ECO:0000256" key="2">
    <source>
        <dbReference type="ARBA" id="ARBA00005814"/>
    </source>
</evidence>
<proteinExistence type="inferred from homology"/>
<dbReference type="EMBL" id="OU896709">
    <property type="protein sequence ID" value="CAH1160279.1"/>
    <property type="molecule type" value="Genomic_DNA"/>
</dbReference>
<dbReference type="InterPro" id="IPR027417">
    <property type="entry name" value="P-loop_NTPase"/>
</dbReference>
<feature type="transmembrane region" description="Helical" evidence="9">
    <location>
        <begin position="623"/>
        <end position="641"/>
    </location>
</feature>
<dbReference type="PANTHER" id="PTHR48041">
    <property type="entry name" value="ABC TRANSPORTER G FAMILY MEMBER 28"/>
    <property type="match status" value="1"/>
</dbReference>
<evidence type="ECO:0000256" key="1">
    <source>
        <dbReference type="ARBA" id="ARBA00004141"/>
    </source>
</evidence>
<dbReference type="AlphaFoldDB" id="A0A9P0DSK5"/>
<evidence type="ECO:0000256" key="6">
    <source>
        <dbReference type="ARBA" id="ARBA00022840"/>
    </source>
</evidence>
<keyword evidence="12" id="KW-1185">Reference proteome</keyword>
<dbReference type="InterPro" id="IPR043926">
    <property type="entry name" value="ABCG_dom"/>
</dbReference>
<dbReference type="InterPro" id="IPR003593">
    <property type="entry name" value="AAA+_ATPase"/>
</dbReference>
<evidence type="ECO:0000256" key="7">
    <source>
        <dbReference type="ARBA" id="ARBA00022989"/>
    </source>
</evidence>
<dbReference type="InterPro" id="IPR017871">
    <property type="entry name" value="ABC_transporter-like_CS"/>
</dbReference>
<sequence length="649" mass="72393">MEAVLHESTTQGGQMMGNGCVTIGGTRGINNPDNLVCVGSKAENASRSKKLPLPCIQNSIDIWFDNVTYTAVQKALMSKTTKKEILHKINGRLPPGQLIAIMGPSGAGKSTLLDVLSGYRINGVGGTVYVNGRPRNLEEFRRSSCYITQDDRLQPLFTVQESMKIAADLKLPVDIGDKKKEKIIHNILGTLGLQKTKNVRAAQLSGGQKKRLSIALELISNPMVMFLDEPTTGLDSSSCTMCIKLLKQLASEGRTIVCTIHQPSAMLFALFDQVYVLAAGNCVYQGGTEKMIPFFEAIGYPCPMYHNPADYVIEMACGEYGEEKVEKMIQATSNGRSYRYFNDPDSLPNNQALQDISAKNSIEISENQLATSQFNQLRVLLRRGFVKAGRDQTLTYLRIGVNIVVSLMLGTLYWKAGNDGTKVLDNYNLLFSILMHHTFATMMLTILTIPQEISILTKEHFNRWYSLKMYYTSLTLVDIPLSVVCCFSFTAIIYYMTAQPPEMVRFLMFFISSQLVVLVVQGFGMMIGAYFNVTNGTFLGPTLCVPMMMFAGFGVRLCDLPPYLYWGSYVSYLRYALEGTVGAVYGLERGIIECPEDAYCHYKYPKTFLEAVGVRSDQFENDIIALVLFLFVLRISAYVVLRLKLMSIR</sequence>
<dbReference type="GO" id="GO:0016887">
    <property type="term" value="F:ATP hydrolysis activity"/>
    <property type="evidence" value="ECO:0007669"/>
    <property type="project" value="InterPro"/>
</dbReference>
<comment type="similarity">
    <text evidence="2">Belongs to the ABC transporter superfamily. ABCG family. Eye pigment precursor importer (TC 3.A.1.204) subfamily.</text>
</comment>
<dbReference type="OrthoDB" id="66620at2759"/>
<keyword evidence="3" id="KW-0813">Transport</keyword>
<name>A0A9P0DSK5_PHACE</name>
<dbReference type="GO" id="GO:0005886">
    <property type="term" value="C:plasma membrane"/>
    <property type="evidence" value="ECO:0007669"/>
    <property type="project" value="TreeGrafter"/>
</dbReference>
<keyword evidence="5" id="KW-0547">Nucleotide-binding</keyword>
<dbReference type="Pfam" id="PF01061">
    <property type="entry name" value="ABC2_membrane"/>
    <property type="match status" value="1"/>
</dbReference>
<accession>A0A9P0DSK5</accession>
<keyword evidence="7 9" id="KW-1133">Transmembrane helix</keyword>
<evidence type="ECO:0000313" key="12">
    <source>
        <dbReference type="Proteomes" id="UP001153737"/>
    </source>
</evidence>
<dbReference type="InterPro" id="IPR013525">
    <property type="entry name" value="ABC2_TM"/>
</dbReference>
<evidence type="ECO:0000256" key="3">
    <source>
        <dbReference type="ARBA" id="ARBA00022448"/>
    </source>
</evidence>
<feature type="transmembrane region" description="Helical" evidence="9">
    <location>
        <begin position="507"/>
        <end position="531"/>
    </location>
</feature>
<dbReference type="PROSITE" id="PS00211">
    <property type="entry name" value="ABC_TRANSPORTER_1"/>
    <property type="match status" value="1"/>
</dbReference>
<feature type="transmembrane region" description="Helical" evidence="9">
    <location>
        <begin position="470"/>
        <end position="495"/>
    </location>
</feature>
<reference evidence="11" key="1">
    <citation type="submission" date="2022-01" db="EMBL/GenBank/DDBJ databases">
        <authorList>
            <person name="King R."/>
        </authorList>
    </citation>
    <scope>NUCLEOTIDE SEQUENCE</scope>
</reference>
<evidence type="ECO:0000313" key="11">
    <source>
        <dbReference type="EMBL" id="CAH1160279.1"/>
    </source>
</evidence>
<dbReference type="GO" id="GO:0005524">
    <property type="term" value="F:ATP binding"/>
    <property type="evidence" value="ECO:0007669"/>
    <property type="project" value="UniProtKB-KW"/>
</dbReference>
<dbReference type="Proteomes" id="UP001153737">
    <property type="component" value="Chromosome 3"/>
</dbReference>
<feature type="transmembrane region" description="Helical" evidence="9">
    <location>
        <begin position="429"/>
        <end position="449"/>
    </location>
</feature>
<evidence type="ECO:0000256" key="8">
    <source>
        <dbReference type="ARBA" id="ARBA00023136"/>
    </source>
</evidence>
<dbReference type="Pfam" id="PF19055">
    <property type="entry name" value="ABC2_membrane_7"/>
    <property type="match status" value="1"/>
</dbReference>
<evidence type="ECO:0000256" key="4">
    <source>
        <dbReference type="ARBA" id="ARBA00022692"/>
    </source>
</evidence>
<dbReference type="SUPFAM" id="SSF52540">
    <property type="entry name" value="P-loop containing nucleoside triphosphate hydrolases"/>
    <property type="match status" value="1"/>
</dbReference>
<gene>
    <name evidence="11" type="ORF">PHAECO_LOCUS7505</name>
</gene>
<dbReference type="InterPro" id="IPR003439">
    <property type="entry name" value="ABC_transporter-like_ATP-bd"/>
</dbReference>
<dbReference type="PROSITE" id="PS50893">
    <property type="entry name" value="ABC_TRANSPORTER_2"/>
    <property type="match status" value="1"/>
</dbReference>
<dbReference type="PANTHER" id="PTHR48041:SF26">
    <property type="entry name" value="FI22810P1"/>
    <property type="match status" value="1"/>
</dbReference>
<keyword evidence="6" id="KW-0067">ATP-binding</keyword>
<evidence type="ECO:0000259" key="10">
    <source>
        <dbReference type="PROSITE" id="PS50893"/>
    </source>
</evidence>
<protein>
    <recommendedName>
        <fullName evidence="10">ABC transporter domain-containing protein</fullName>
    </recommendedName>
</protein>
<evidence type="ECO:0000256" key="9">
    <source>
        <dbReference type="SAM" id="Phobius"/>
    </source>
</evidence>